<feature type="domain" description="PPM-type phosphatase" evidence="1">
    <location>
        <begin position="20"/>
        <end position="258"/>
    </location>
</feature>
<organism evidence="2 3">
    <name type="scientific">Candidatus Rhabdochlamydia oedothoracis</name>
    <dbReference type="NCBI Taxonomy" id="2720720"/>
    <lineage>
        <taxon>Bacteria</taxon>
        <taxon>Pseudomonadati</taxon>
        <taxon>Chlamydiota</taxon>
        <taxon>Chlamydiia</taxon>
        <taxon>Parachlamydiales</taxon>
        <taxon>Candidatus Rhabdochlamydiaceae</taxon>
        <taxon>Candidatus Rhabdochlamydia</taxon>
    </lineage>
</organism>
<dbReference type="CDD" id="cd00143">
    <property type="entry name" value="PP2Cc"/>
    <property type="match status" value="1"/>
</dbReference>
<dbReference type="GO" id="GO:0004722">
    <property type="term" value="F:protein serine/threonine phosphatase activity"/>
    <property type="evidence" value="ECO:0007669"/>
    <property type="project" value="UniProtKB-EC"/>
</dbReference>
<accession>A0ABX8V6Y4</accession>
<dbReference type="Proteomes" id="UP000826014">
    <property type="component" value="Chromosome"/>
</dbReference>
<dbReference type="SMART" id="SM00331">
    <property type="entry name" value="PP2C_SIG"/>
    <property type="match status" value="1"/>
</dbReference>
<dbReference type="InterPro" id="IPR001932">
    <property type="entry name" value="PPM-type_phosphatase-like_dom"/>
</dbReference>
<evidence type="ECO:0000313" key="2">
    <source>
        <dbReference type="EMBL" id="QYF48984.1"/>
    </source>
</evidence>
<dbReference type="EC" id="3.1.3.16" evidence="2"/>
<keyword evidence="3" id="KW-1185">Reference proteome</keyword>
<evidence type="ECO:0000313" key="3">
    <source>
        <dbReference type="Proteomes" id="UP000826014"/>
    </source>
</evidence>
<dbReference type="SMART" id="SM00332">
    <property type="entry name" value="PP2Cc"/>
    <property type="match status" value="1"/>
</dbReference>
<dbReference type="Gene3D" id="3.60.40.10">
    <property type="entry name" value="PPM-type phosphatase domain"/>
    <property type="match status" value="1"/>
</dbReference>
<reference evidence="2 3" key="1">
    <citation type="journal article" date="2022" name="bioRxiv">
        <title>Ecology and evolution of chlamydial symbionts of arthropods.</title>
        <authorList>
            <person name="Halter T."/>
            <person name="Koestlbacher S."/>
            <person name="Collingro A."/>
            <person name="Sixt B.S."/>
            <person name="Toenshoff E.R."/>
            <person name="Hendrickx F."/>
            <person name="Kostanjsek R."/>
            <person name="Horn M."/>
        </authorList>
    </citation>
    <scope>NUCLEOTIDE SEQUENCE [LARGE SCALE GENOMIC DNA]</scope>
    <source>
        <strain evidence="2">W744xW776</strain>
    </source>
</reference>
<protein>
    <submittedName>
        <fullName evidence="2">Serine/threonine phosphatase stp</fullName>
        <ecNumber evidence="2">3.1.3.16</ecNumber>
    </submittedName>
</protein>
<dbReference type="InterPro" id="IPR015655">
    <property type="entry name" value="PP2C"/>
</dbReference>
<dbReference type="PROSITE" id="PS51746">
    <property type="entry name" value="PPM_2"/>
    <property type="match status" value="1"/>
</dbReference>
<evidence type="ECO:0000259" key="1">
    <source>
        <dbReference type="PROSITE" id="PS51746"/>
    </source>
</evidence>
<dbReference type="Pfam" id="PF13672">
    <property type="entry name" value="PP2C_2"/>
    <property type="match status" value="1"/>
</dbReference>
<dbReference type="SUPFAM" id="SSF81606">
    <property type="entry name" value="PP2C-like"/>
    <property type="match status" value="1"/>
</dbReference>
<name>A0ABX8V6Y4_9BACT</name>
<keyword evidence="2" id="KW-0378">Hydrolase</keyword>
<dbReference type="InterPro" id="IPR036457">
    <property type="entry name" value="PPM-type-like_dom_sf"/>
</dbReference>
<dbReference type="RefSeq" id="WP_215216533.1">
    <property type="nucleotide sequence ID" value="NZ_CP075587.1"/>
</dbReference>
<proteinExistence type="predicted"/>
<dbReference type="EMBL" id="CP075587">
    <property type="protein sequence ID" value="QYF48984.1"/>
    <property type="molecule type" value="Genomic_DNA"/>
</dbReference>
<sequence>MICTRKEREDREKMAATRRDVQSFGISDIGLSRANNEDAWKEIPEKRFYALADGMGGHNAGEIASYTAVESICSSIQELPSVESIQELLKHMKKAVYQANKTVLQKAKQAKEYKGMGTTLCCFMLFDDYLVYAHVGDSRLYRIRNRIEQLTKDHKIRHIQWGQPSDGSTHTRPLLFRNVITRAIGTHVEVEPDVGSYSVQPGDIYLLCSDGLSNLVNDEAIHNILKLPCSLEIKGNQLLQKALKNGGHDNITLLLVNIL</sequence>
<gene>
    <name evidence="2" type="ORF">RHABOEDO_001234</name>
</gene>
<dbReference type="PANTHER" id="PTHR47992">
    <property type="entry name" value="PROTEIN PHOSPHATASE"/>
    <property type="match status" value="1"/>
</dbReference>